<dbReference type="PROSITE" id="PS50837">
    <property type="entry name" value="NACHT"/>
    <property type="match status" value="1"/>
</dbReference>
<feature type="domain" description="NACHT" evidence="1">
    <location>
        <begin position="102"/>
        <end position="235"/>
    </location>
</feature>
<dbReference type="EMBL" id="LQZQ01000049">
    <property type="protein sequence ID" value="KYG72133.1"/>
    <property type="molecule type" value="Genomic_DNA"/>
</dbReference>
<dbReference type="InterPro" id="IPR027417">
    <property type="entry name" value="P-loop_NTPase"/>
</dbReference>
<reference evidence="2" key="1">
    <citation type="submission" date="2016-01" db="EMBL/GenBank/DDBJ databases">
        <title>Genome sequencing of Roseivirga ehrenbergii KMM 6017.</title>
        <authorList>
            <person name="Selvaratnam C."/>
            <person name="Thevarajoo S."/>
            <person name="Goh K.M."/>
            <person name="Ee R."/>
            <person name="Chan K.-G."/>
            <person name="Chong C.S."/>
        </authorList>
    </citation>
    <scope>NUCLEOTIDE SEQUENCE [LARGE SCALE GENOMIC DNA]</scope>
    <source>
        <strain evidence="2">KMM 6017</strain>
    </source>
</reference>
<dbReference type="OrthoDB" id="1488560at2"/>
<dbReference type="STRING" id="279360.MB14_08775"/>
<evidence type="ECO:0000313" key="3">
    <source>
        <dbReference type="Proteomes" id="UP000075583"/>
    </source>
</evidence>
<keyword evidence="3" id="KW-1185">Reference proteome</keyword>
<dbReference type="PANTHER" id="PTHR46844">
    <property type="entry name" value="SLR5058 PROTEIN"/>
    <property type="match status" value="1"/>
</dbReference>
<dbReference type="Pfam" id="PF05729">
    <property type="entry name" value="NACHT"/>
    <property type="match status" value="1"/>
</dbReference>
<dbReference type="Gene3D" id="3.40.50.300">
    <property type="entry name" value="P-loop containing nucleotide triphosphate hydrolases"/>
    <property type="match status" value="1"/>
</dbReference>
<proteinExistence type="predicted"/>
<comment type="caution">
    <text evidence="2">The sequence shown here is derived from an EMBL/GenBank/DDBJ whole genome shotgun (WGS) entry which is preliminary data.</text>
</comment>
<dbReference type="PANTHER" id="PTHR46844:SF1">
    <property type="entry name" value="SLR5058 PROTEIN"/>
    <property type="match status" value="1"/>
</dbReference>
<dbReference type="RefSeq" id="WP_062593106.1">
    <property type="nucleotide sequence ID" value="NZ_LQZQ01000049.1"/>
</dbReference>
<dbReference type="SUPFAM" id="SSF52540">
    <property type="entry name" value="P-loop containing nucleoside triphosphate hydrolases"/>
    <property type="match status" value="1"/>
</dbReference>
<dbReference type="Proteomes" id="UP000075583">
    <property type="component" value="Unassembled WGS sequence"/>
</dbReference>
<evidence type="ECO:0000259" key="1">
    <source>
        <dbReference type="PROSITE" id="PS50837"/>
    </source>
</evidence>
<dbReference type="InterPro" id="IPR007111">
    <property type="entry name" value="NACHT_NTPase"/>
</dbReference>
<organism evidence="2 3">
    <name type="scientific">Roseivirga ehrenbergii (strain DSM 102268 / JCM 13514 / KCTC 12282 / NCIMB 14502 / KMM 6017)</name>
    <dbReference type="NCBI Taxonomy" id="279360"/>
    <lineage>
        <taxon>Bacteria</taxon>
        <taxon>Pseudomonadati</taxon>
        <taxon>Bacteroidota</taxon>
        <taxon>Cytophagia</taxon>
        <taxon>Cytophagales</taxon>
        <taxon>Roseivirgaceae</taxon>
        <taxon>Roseivirga</taxon>
    </lineage>
</organism>
<gene>
    <name evidence="2" type="ORF">MB14_08775</name>
</gene>
<accession>A0A150X083</accession>
<protein>
    <recommendedName>
        <fullName evidence="1">NACHT domain-containing protein</fullName>
    </recommendedName>
</protein>
<dbReference type="AlphaFoldDB" id="A0A150X083"/>
<sequence>MNELVPILGKELIKPIIDNFSKNFLPWIKQEKRSIFKNTVRCLPEKLEVHCIDIVNWSNKIPLMGFSNPRDTELFSTELEISSNINTRNTVISEEEFLNERTNSIIIGSPGSGKTTTIKRLIQKFFTNHDSNFAIPILVRLRSLKFESISEEVLDIFGIQPKYVKLEGSKPDIIKAFIGEEPIEVFLPKFLNYNKVLLFLDGLDEVRTEIQGEIFNEIESLGLKLNQARIVVSVRKSHFTKRANHFEYYHIRSLSKDRIIKISKKWLPRTYKAFLKELELKPYTDLANRPIFLTILLILYDKENSLPEEPNEVYEEMTFLVIRDWDEQRGIKRKSKYSGFGTRAKLRFLSEVAFALMYKLKSKSFNSKEIGNIYEKLHKKYSLPIEELHDVVSEIESHNGIIIELGYNKYEFSHLSIQEYLCARHILTLPFSKEVINYFHEYPEPLAIAICLSQAPNEWFANLIRNRNLVNRSKSSIRRLLERLLVEVPTFDKDHELGYTIVQIMFDTHGDEEAKYLILDFLKLLNTKESLVLVLRDYQFIQVVNNACTLSRLSHEASNLFVTHPAYGDIHLDYIKLLDSEGLIDITKIDKIPT</sequence>
<evidence type="ECO:0000313" key="2">
    <source>
        <dbReference type="EMBL" id="KYG72133.1"/>
    </source>
</evidence>
<name>A0A150X083_ROSEK</name>